<sequence length="226" mass="25750">MEGTDKAVSWTWTNHELNLHPGLTPGHKSNVRGHTTADVKTRVRFKRRTCLKADHIRTQNLLSSTQQPSFETLIGGFYLHARLKELNVHHLDPESSLIVTQNTFSMFFVIFKHGAVAMAKPCALRSDCTLAPYGQEKLPVGICYRRPIPWISDCNSLQILFNSLRIEKHAAIYVEHMHHGKKERQEAKEAADPRGRMPVAFLLPLEFNHDELQLVPGSTVWNTLRP</sequence>
<evidence type="ECO:0000313" key="1">
    <source>
        <dbReference type="EMBL" id="KAK6633624.1"/>
    </source>
</evidence>
<dbReference type="Proteomes" id="UP001359485">
    <property type="component" value="Unassembled WGS sequence"/>
</dbReference>
<evidence type="ECO:0000313" key="2">
    <source>
        <dbReference type="Proteomes" id="UP001359485"/>
    </source>
</evidence>
<reference evidence="1 2" key="1">
    <citation type="submission" date="2023-09" db="EMBL/GenBank/DDBJ databases">
        <title>Genomes of two closely related lineages of the louse Polyplax serrata with different host specificities.</title>
        <authorList>
            <person name="Martinu J."/>
            <person name="Tarabai H."/>
            <person name="Stefka J."/>
            <person name="Hypsa V."/>
        </authorList>
    </citation>
    <scope>NUCLEOTIDE SEQUENCE [LARGE SCALE GENOMIC DNA]</scope>
    <source>
        <strain evidence="1">98ZLc_SE</strain>
    </source>
</reference>
<dbReference type="EMBL" id="JAWJWF010000004">
    <property type="protein sequence ID" value="KAK6633624.1"/>
    <property type="molecule type" value="Genomic_DNA"/>
</dbReference>
<keyword evidence="2" id="KW-1185">Reference proteome</keyword>
<accession>A0ABR1B285</accession>
<proteinExistence type="predicted"/>
<name>A0ABR1B285_POLSC</name>
<protein>
    <submittedName>
        <fullName evidence="1">Uncharacterized protein</fullName>
    </submittedName>
</protein>
<gene>
    <name evidence="1" type="ORF">RUM44_004231</name>
</gene>
<comment type="caution">
    <text evidence="1">The sequence shown here is derived from an EMBL/GenBank/DDBJ whole genome shotgun (WGS) entry which is preliminary data.</text>
</comment>
<organism evidence="1 2">
    <name type="scientific">Polyplax serrata</name>
    <name type="common">Common mouse louse</name>
    <dbReference type="NCBI Taxonomy" id="468196"/>
    <lineage>
        <taxon>Eukaryota</taxon>
        <taxon>Metazoa</taxon>
        <taxon>Ecdysozoa</taxon>
        <taxon>Arthropoda</taxon>
        <taxon>Hexapoda</taxon>
        <taxon>Insecta</taxon>
        <taxon>Pterygota</taxon>
        <taxon>Neoptera</taxon>
        <taxon>Paraneoptera</taxon>
        <taxon>Psocodea</taxon>
        <taxon>Troctomorpha</taxon>
        <taxon>Phthiraptera</taxon>
        <taxon>Anoplura</taxon>
        <taxon>Polyplacidae</taxon>
        <taxon>Polyplax</taxon>
    </lineage>
</organism>